<name>F0BKD6_9XANT</name>
<dbReference type="EMBL" id="AEQV01000253">
    <property type="protein sequence ID" value="EGD07066.1"/>
    <property type="molecule type" value="Genomic_DNA"/>
</dbReference>
<evidence type="ECO:0000313" key="1">
    <source>
        <dbReference type="EMBL" id="EGD07066.1"/>
    </source>
</evidence>
<reference evidence="1 2" key="1">
    <citation type="journal article" date="2011" name="BMC Genomics">
        <title>Comparative genomics reveals diversity among xanthomonads infecting tomato and pepper.</title>
        <authorList>
            <person name="Potnis N."/>
            <person name="Krasileva K."/>
            <person name="Chow V."/>
            <person name="Almeida N.F."/>
            <person name="Patil P.B."/>
            <person name="Ryan R.P."/>
            <person name="Sharlach M."/>
            <person name="Behlau F."/>
            <person name="Dow J.M."/>
            <person name="Momol M.T."/>
            <person name="White F.F."/>
            <person name="Preston J.F."/>
            <person name="Vinatzer B.A."/>
            <person name="Koebnik R."/>
            <person name="Setubal J.C."/>
            <person name="Norman D.J."/>
            <person name="Staskawicz B.J."/>
            <person name="Jones J.B."/>
        </authorList>
    </citation>
    <scope>NUCLEOTIDE SEQUENCE [LARGE SCALE GENOMIC DNA]</scope>
    <source>
        <strain evidence="1 2">ATCC 35937</strain>
    </source>
</reference>
<dbReference type="GeneID" id="80258111"/>
<dbReference type="AlphaFoldDB" id="F0BKD6"/>
<sequence length="40" mass="4362">MDTSENANAYLQSELFTADVVGGLTPLLDVAPYMRVYQPA</sequence>
<organism evidence="1 2">
    <name type="scientific">Xanthomonas vesicatoria ATCC 35937</name>
    <dbReference type="NCBI Taxonomy" id="925775"/>
    <lineage>
        <taxon>Bacteria</taxon>
        <taxon>Pseudomonadati</taxon>
        <taxon>Pseudomonadota</taxon>
        <taxon>Gammaproteobacteria</taxon>
        <taxon>Lysobacterales</taxon>
        <taxon>Lysobacteraceae</taxon>
        <taxon>Xanthomonas</taxon>
    </lineage>
</organism>
<proteinExistence type="predicted"/>
<gene>
    <name evidence="1" type="ORF">XVE_4750</name>
</gene>
<accession>F0BKD6</accession>
<comment type="caution">
    <text evidence="1">The sequence shown here is derived from an EMBL/GenBank/DDBJ whole genome shotgun (WGS) entry which is preliminary data.</text>
</comment>
<evidence type="ECO:0000313" key="2">
    <source>
        <dbReference type="Proteomes" id="UP000003299"/>
    </source>
</evidence>
<protein>
    <submittedName>
        <fullName evidence="1">Uncharacterized protein</fullName>
    </submittedName>
</protein>
<dbReference type="Proteomes" id="UP000003299">
    <property type="component" value="Unassembled WGS sequence"/>
</dbReference>
<dbReference type="RefSeq" id="WP_005997685.1">
    <property type="nucleotide sequence ID" value="NZ_AEQV01000253.1"/>
</dbReference>